<reference evidence="2" key="2">
    <citation type="submission" date="2013-04" db="UniProtKB">
        <authorList>
            <consortium name="EnsemblPlants"/>
        </authorList>
    </citation>
    <scope>IDENTIFICATION</scope>
</reference>
<feature type="compositionally biased region" description="Polar residues" evidence="1">
    <location>
        <begin position="343"/>
        <end position="359"/>
    </location>
</feature>
<reference evidence="2" key="1">
    <citation type="journal article" date="2013" name="Nat. Commun.">
        <title>Whole-genome sequencing of Oryza brachyantha reveals mechanisms underlying Oryza genome evolution.</title>
        <authorList>
            <person name="Chen J."/>
            <person name="Huang Q."/>
            <person name="Gao D."/>
            <person name="Wang J."/>
            <person name="Lang Y."/>
            <person name="Liu T."/>
            <person name="Li B."/>
            <person name="Bai Z."/>
            <person name="Luis Goicoechea J."/>
            <person name="Liang C."/>
            <person name="Chen C."/>
            <person name="Zhang W."/>
            <person name="Sun S."/>
            <person name="Liao Y."/>
            <person name="Zhang X."/>
            <person name="Yang L."/>
            <person name="Song C."/>
            <person name="Wang M."/>
            <person name="Shi J."/>
            <person name="Liu G."/>
            <person name="Liu J."/>
            <person name="Zhou H."/>
            <person name="Zhou W."/>
            <person name="Yu Q."/>
            <person name="An N."/>
            <person name="Chen Y."/>
            <person name="Cai Q."/>
            <person name="Wang B."/>
            <person name="Liu B."/>
            <person name="Min J."/>
            <person name="Huang Y."/>
            <person name="Wu H."/>
            <person name="Li Z."/>
            <person name="Zhang Y."/>
            <person name="Yin Y."/>
            <person name="Song W."/>
            <person name="Jiang J."/>
            <person name="Jackson S.A."/>
            <person name="Wing R.A."/>
            <person name="Wang J."/>
            <person name="Chen M."/>
        </authorList>
    </citation>
    <scope>NUCLEOTIDE SEQUENCE [LARGE SCALE GENOMIC DNA]</scope>
    <source>
        <strain evidence="2">cv. IRGC 101232</strain>
    </source>
</reference>
<feature type="compositionally biased region" description="Polar residues" evidence="1">
    <location>
        <begin position="166"/>
        <end position="179"/>
    </location>
</feature>
<feature type="region of interest" description="Disordered" evidence="1">
    <location>
        <begin position="388"/>
        <end position="428"/>
    </location>
</feature>
<keyword evidence="3" id="KW-1185">Reference proteome</keyword>
<feature type="region of interest" description="Disordered" evidence="1">
    <location>
        <begin position="341"/>
        <end position="375"/>
    </location>
</feature>
<protein>
    <submittedName>
        <fullName evidence="2">Uncharacterized protein</fullName>
    </submittedName>
</protein>
<dbReference type="AlphaFoldDB" id="J3LRC5"/>
<evidence type="ECO:0000313" key="3">
    <source>
        <dbReference type="Proteomes" id="UP000006038"/>
    </source>
</evidence>
<feature type="region of interest" description="Disordered" evidence="1">
    <location>
        <begin position="1"/>
        <end position="212"/>
    </location>
</feature>
<dbReference type="EnsemblPlants" id="OB03G36010.1">
    <property type="protein sequence ID" value="OB03G36010.1"/>
    <property type="gene ID" value="OB03G36010"/>
</dbReference>
<dbReference type="PANTHER" id="PTHR36381:SF1">
    <property type="entry name" value="ETHYLENE-REGULATED TRANSCRIPT 2 (ERT2)"/>
    <property type="match status" value="1"/>
</dbReference>
<sequence length="453" mass="48231">MKRALKGLRSENSDQLSDYVEDSKGTLRHCNAMRPARDSQAGGSSALCRRRPPSPLTKKLDLDGRGYVSPIREVEQLPEPPRPSFSGSSRRSEFSILAIEERSEAGDDSIGAIEERIEVGDDPSNPKAKTKKRSWRKLIPRKLQKGRKGKEADSPPGSFRTEGNRTDPTASGNAQATDNSEPRHGMRTQADAVAQSVDSSGSFRRNGDGMDAEVDSNARRIAIDAPADDLAGGDGSLGGIRFPVVVAVAVTLVGLVAGKLAAVAFTVLCAVFFNSVQRPPGYDGNGGDRSRARQAMTATVVIGGAFHGIFRKKLFSVDHTSRTNNSLPSRSPTTAVATRLTLGDSSSNSTPFPETNRSCTARFHGRPPAYGSHSHRIISRSDRLVRQAQDAAARPWDSSSDGCAVDGQDRGAQGCTLRPGRGEQKPGRAIIPKPAAGRAAAAPIPELALALLH</sequence>
<evidence type="ECO:0000256" key="1">
    <source>
        <dbReference type="SAM" id="MobiDB-lite"/>
    </source>
</evidence>
<name>J3LRC5_ORYBR</name>
<dbReference type="HOGENOM" id="CLU_604665_0_0_1"/>
<accession>J3LRC5</accession>
<organism evidence="2">
    <name type="scientific">Oryza brachyantha</name>
    <name type="common">malo sina</name>
    <dbReference type="NCBI Taxonomy" id="4533"/>
    <lineage>
        <taxon>Eukaryota</taxon>
        <taxon>Viridiplantae</taxon>
        <taxon>Streptophyta</taxon>
        <taxon>Embryophyta</taxon>
        <taxon>Tracheophyta</taxon>
        <taxon>Spermatophyta</taxon>
        <taxon>Magnoliopsida</taxon>
        <taxon>Liliopsida</taxon>
        <taxon>Poales</taxon>
        <taxon>Poaceae</taxon>
        <taxon>BOP clade</taxon>
        <taxon>Oryzoideae</taxon>
        <taxon>Oryzeae</taxon>
        <taxon>Oryzinae</taxon>
        <taxon>Oryza</taxon>
    </lineage>
</organism>
<dbReference type="Proteomes" id="UP000006038">
    <property type="component" value="Chromosome 3"/>
</dbReference>
<dbReference type="eggNOG" id="ENOG502S5YB">
    <property type="taxonomic scope" value="Eukaryota"/>
</dbReference>
<dbReference type="Gramene" id="OB03G36010.1">
    <property type="protein sequence ID" value="OB03G36010.1"/>
    <property type="gene ID" value="OB03G36010"/>
</dbReference>
<feature type="compositionally biased region" description="Basic residues" evidence="1">
    <location>
        <begin position="128"/>
        <end position="148"/>
    </location>
</feature>
<dbReference type="PANTHER" id="PTHR36381">
    <property type="entry name" value="ETHYLENE-REGULATED TRANSCRIPT 2 (ERT2)"/>
    <property type="match status" value="1"/>
</dbReference>
<proteinExistence type="predicted"/>
<evidence type="ECO:0000313" key="2">
    <source>
        <dbReference type="EnsemblPlants" id="OB03G36010.1"/>
    </source>
</evidence>